<feature type="transmembrane region" description="Helical" evidence="8">
    <location>
        <begin position="315"/>
        <end position="334"/>
    </location>
</feature>
<feature type="transmembrane region" description="Helical" evidence="8">
    <location>
        <begin position="57"/>
        <end position="78"/>
    </location>
</feature>
<evidence type="ECO:0000256" key="7">
    <source>
        <dbReference type="SAM" id="MobiDB-lite"/>
    </source>
</evidence>
<dbReference type="Proteomes" id="UP001500897">
    <property type="component" value="Unassembled WGS sequence"/>
</dbReference>
<dbReference type="Pfam" id="PF07690">
    <property type="entry name" value="MFS_1"/>
    <property type="match status" value="1"/>
</dbReference>
<feature type="region of interest" description="Disordered" evidence="7">
    <location>
        <begin position="413"/>
        <end position="433"/>
    </location>
</feature>
<proteinExistence type="predicted"/>
<dbReference type="PANTHER" id="PTHR23517:SF2">
    <property type="entry name" value="MULTIDRUG RESISTANCE PROTEIN MDTH"/>
    <property type="match status" value="1"/>
</dbReference>
<protein>
    <submittedName>
        <fullName evidence="9">MFS transporter</fullName>
    </submittedName>
</protein>
<feature type="transmembrane region" description="Helical" evidence="8">
    <location>
        <begin position="173"/>
        <end position="195"/>
    </location>
</feature>
<feature type="transmembrane region" description="Helical" evidence="8">
    <location>
        <begin position="224"/>
        <end position="249"/>
    </location>
</feature>
<keyword evidence="10" id="KW-1185">Reference proteome</keyword>
<evidence type="ECO:0000313" key="9">
    <source>
        <dbReference type="EMBL" id="GAA2119196.1"/>
    </source>
</evidence>
<keyword evidence="6 8" id="KW-0472">Membrane</keyword>
<evidence type="ECO:0000256" key="6">
    <source>
        <dbReference type="ARBA" id="ARBA00023136"/>
    </source>
</evidence>
<feature type="compositionally biased region" description="Low complexity" evidence="7">
    <location>
        <begin position="415"/>
        <end position="433"/>
    </location>
</feature>
<dbReference type="InterPro" id="IPR050171">
    <property type="entry name" value="MFS_Transporters"/>
</dbReference>
<evidence type="ECO:0000256" key="3">
    <source>
        <dbReference type="ARBA" id="ARBA00022475"/>
    </source>
</evidence>
<organism evidence="9 10">
    <name type="scientific">Kitasatospora saccharophila</name>
    <dbReference type="NCBI Taxonomy" id="407973"/>
    <lineage>
        <taxon>Bacteria</taxon>
        <taxon>Bacillati</taxon>
        <taxon>Actinomycetota</taxon>
        <taxon>Actinomycetes</taxon>
        <taxon>Kitasatosporales</taxon>
        <taxon>Streptomycetaceae</taxon>
        <taxon>Kitasatospora</taxon>
    </lineage>
</organism>
<keyword evidence="3" id="KW-1003">Cell membrane</keyword>
<dbReference type="InterPro" id="IPR036259">
    <property type="entry name" value="MFS_trans_sf"/>
</dbReference>
<accession>A0ABN2XYW8</accession>
<dbReference type="RefSeq" id="WP_344557716.1">
    <property type="nucleotide sequence ID" value="NZ_BAAANS010000066.1"/>
</dbReference>
<evidence type="ECO:0000256" key="2">
    <source>
        <dbReference type="ARBA" id="ARBA00022448"/>
    </source>
</evidence>
<gene>
    <name evidence="9" type="ORF">GCM10009759_67080</name>
</gene>
<dbReference type="SUPFAM" id="SSF103473">
    <property type="entry name" value="MFS general substrate transporter"/>
    <property type="match status" value="1"/>
</dbReference>
<evidence type="ECO:0000256" key="8">
    <source>
        <dbReference type="SAM" id="Phobius"/>
    </source>
</evidence>
<comment type="caution">
    <text evidence="9">The sequence shown here is derived from an EMBL/GenBank/DDBJ whole genome shotgun (WGS) entry which is preliminary data.</text>
</comment>
<keyword evidence="2" id="KW-0813">Transport</keyword>
<feature type="transmembrane region" description="Helical" evidence="8">
    <location>
        <begin position="385"/>
        <end position="404"/>
    </location>
</feature>
<evidence type="ECO:0000313" key="10">
    <source>
        <dbReference type="Proteomes" id="UP001500897"/>
    </source>
</evidence>
<dbReference type="PANTHER" id="PTHR23517">
    <property type="entry name" value="RESISTANCE PROTEIN MDTM, PUTATIVE-RELATED-RELATED"/>
    <property type="match status" value="1"/>
</dbReference>
<dbReference type="EMBL" id="BAAANS010000066">
    <property type="protein sequence ID" value="GAA2119196.1"/>
    <property type="molecule type" value="Genomic_DNA"/>
</dbReference>
<reference evidence="9 10" key="1">
    <citation type="journal article" date="2019" name="Int. J. Syst. Evol. Microbiol.">
        <title>The Global Catalogue of Microorganisms (GCM) 10K type strain sequencing project: providing services to taxonomists for standard genome sequencing and annotation.</title>
        <authorList>
            <consortium name="The Broad Institute Genomics Platform"/>
            <consortium name="The Broad Institute Genome Sequencing Center for Infectious Disease"/>
            <person name="Wu L."/>
            <person name="Ma J."/>
        </authorList>
    </citation>
    <scope>NUCLEOTIDE SEQUENCE [LARGE SCALE GENOMIC DNA]</scope>
    <source>
        <strain evidence="9 10">JCM 14559</strain>
    </source>
</reference>
<evidence type="ECO:0000256" key="5">
    <source>
        <dbReference type="ARBA" id="ARBA00022989"/>
    </source>
</evidence>
<dbReference type="InterPro" id="IPR011701">
    <property type="entry name" value="MFS"/>
</dbReference>
<sequence>MSGVLRRLLSTYTLPSRGGRIIASGVVVYASSSGLYLAGGTVYFLKGAGLSTAQIGTGLTIAGLVGFLTTVPVSLLANRWGPLRLLRLLQVWRATWFAALAFTHDVYTFTLFASLFAISQGPVFPMVQLLVNGVAGEADRTRTLGVISSVINVGMSVGALAATPFLAVGGTGMLRAVLLIGAVLCLSAAGVFGLLRGEPAAAPVEKAPARWHAGLLVVGRDRRYLGLTAANGVVFLHTVLLGIGLPLWIVQSTNAPVGILSALFAVNTGLAIVLQVPFAKNVKSTRDGTRALRNAGLALAAFSLLLIATMHTDRWLTIGLLVAATAVLTCGELLQGAGGWELSYRHAPEERRTEYLSVFNLGTSAAGIVGPALLGLLLARETAGLLALAVLFLGTAAAVSVLGGRLARAELPQRDASAAEPADGPAAEPAAQH</sequence>
<feature type="transmembrane region" description="Helical" evidence="8">
    <location>
        <begin position="21"/>
        <end position="45"/>
    </location>
</feature>
<evidence type="ECO:0000256" key="4">
    <source>
        <dbReference type="ARBA" id="ARBA00022692"/>
    </source>
</evidence>
<feature type="transmembrane region" description="Helical" evidence="8">
    <location>
        <begin position="291"/>
        <end position="309"/>
    </location>
</feature>
<name>A0ABN2XYW8_9ACTN</name>
<feature type="transmembrane region" description="Helical" evidence="8">
    <location>
        <begin position="255"/>
        <end position="279"/>
    </location>
</feature>
<comment type="subcellular location">
    <subcellularLocation>
        <location evidence="1">Cell membrane</location>
        <topology evidence="1">Multi-pass membrane protein</topology>
    </subcellularLocation>
</comment>
<dbReference type="Gene3D" id="1.20.1250.20">
    <property type="entry name" value="MFS general substrate transporter like domains"/>
    <property type="match status" value="1"/>
</dbReference>
<keyword evidence="5 8" id="KW-1133">Transmembrane helix</keyword>
<evidence type="ECO:0000256" key="1">
    <source>
        <dbReference type="ARBA" id="ARBA00004651"/>
    </source>
</evidence>
<keyword evidence="4 8" id="KW-0812">Transmembrane</keyword>
<feature type="transmembrane region" description="Helical" evidence="8">
    <location>
        <begin position="355"/>
        <end position="379"/>
    </location>
</feature>